<dbReference type="InterPro" id="IPR001841">
    <property type="entry name" value="Znf_RING"/>
</dbReference>
<dbReference type="CDD" id="cd16450">
    <property type="entry name" value="mRING-C3HGC3_RFWD3"/>
    <property type="match status" value="1"/>
</dbReference>
<dbReference type="SFLD" id="SFLDG01129">
    <property type="entry name" value="C1.5:_HAD__Beta-PGM__Phosphata"/>
    <property type="match status" value="1"/>
</dbReference>
<accession>A0A9P5SHA9</accession>
<evidence type="ECO:0000256" key="6">
    <source>
        <dbReference type="ARBA" id="ARBA00022842"/>
    </source>
</evidence>
<evidence type="ECO:0000259" key="9">
    <source>
        <dbReference type="PROSITE" id="PS50089"/>
    </source>
</evidence>
<dbReference type="GO" id="GO:0008270">
    <property type="term" value="F:zinc ion binding"/>
    <property type="evidence" value="ECO:0007669"/>
    <property type="project" value="UniProtKB-KW"/>
</dbReference>
<evidence type="ECO:0000313" key="10">
    <source>
        <dbReference type="EMBL" id="KAF9329492.1"/>
    </source>
</evidence>
<feature type="compositionally biased region" description="Polar residues" evidence="8">
    <location>
        <begin position="791"/>
        <end position="812"/>
    </location>
</feature>
<reference evidence="10" key="1">
    <citation type="journal article" date="2020" name="Fungal Divers.">
        <title>Resolving the Mortierellaceae phylogeny through synthesis of multi-gene phylogenetics and phylogenomics.</title>
        <authorList>
            <person name="Vandepol N."/>
            <person name="Liber J."/>
            <person name="Desiro A."/>
            <person name="Na H."/>
            <person name="Kennedy M."/>
            <person name="Barry K."/>
            <person name="Grigoriev I.V."/>
            <person name="Miller A.N."/>
            <person name="O'Donnell K."/>
            <person name="Stajich J.E."/>
            <person name="Bonito G."/>
        </authorList>
    </citation>
    <scope>NUCLEOTIDE SEQUENCE</scope>
    <source>
        <strain evidence="10">NVP1</strain>
    </source>
</reference>
<dbReference type="EMBL" id="JAAAUY010000470">
    <property type="protein sequence ID" value="KAF9329492.1"/>
    <property type="molecule type" value="Genomic_DNA"/>
</dbReference>
<dbReference type="Gene3D" id="1.10.150.240">
    <property type="entry name" value="Putative phosphatase, domain 2"/>
    <property type="match status" value="1"/>
</dbReference>
<dbReference type="InterPro" id="IPR036412">
    <property type="entry name" value="HAD-like_sf"/>
</dbReference>
<proteinExistence type="predicted"/>
<feature type="region of interest" description="Disordered" evidence="8">
    <location>
        <begin position="240"/>
        <end position="320"/>
    </location>
</feature>
<evidence type="ECO:0000313" key="11">
    <source>
        <dbReference type="Proteomes" id="UP000696485"/>
    </source>
</evidence>
<keyword evidence="4" id="KW-0378">Hydrolase</keyword>
<evidence type="ECO:0000256" key="7">
    <source>
        <dbReference type="PROSITE-ProRule" id="PRU00175"/>
    </source>
</evidence>
<feature type="compositionally biased region" description="Pro residues" evidence="8">
    <location>
        <begin position="286"/>
        <end position="304"/>
    </location>
</feature>
<feature type="compositionally biased region" description="Low complexity" evidence="8">
    <location>
        <begin position="269"/>
        <end position="285"/>
    </location>
</feature>
<dbReference type="InterPro" id="IPR036322">
    <property type="entry name" value="WD40_repeat_dom_sf"/>
</dbReference>
<keyword evidence="6" id="KW-0460">Magnesium</keyword>
<keyword evidence="5" id="KW-0862">Zinc</keyword>
<name>A0A9P5SHA9_9FUNG</name>
<dbReference type="SMART" id="SM00184">
    <property type="entry name" value="RING"/>
    <property type="match status" value="1"/>
</dbReference>
<dbReference type="SUPFAM" id="SSF50978">
    <property type="entry name" value="WD40 repeat-like"/>
    <property type="match status" value="1"/>
</dbReference>
<keyword evidence="2" id="KW-0479">Metal-binding</keyword>
<dbReference type="PANTHER" id="PTHR18901">
    <property type="entry name" value="2-DEOXYGLUCOSE-6-PHOSPHATE PHOSPHATASE 2"/>
    <property type="match status" value="1"/>
</dbReference>
<dbReference type="FunFam" id="1.10.150.240:FF:000001">
    <property type="entry name" value="Haloacid dehalogenase-like hydrolase domain"/>
    <property type="match status" value="1"/>
</dbReference>
<feature type="region of interest" description="Disordered" evidence="8">
    <location>
        <begin position="790"/>
        <end position="812"/>
    </location>
</feature>
<dbReference type="InterPro" id="IPR027370">
    <property type="entry name" value="Znf-RING_euk"/>
</dbReference>
<evidence type="ECO:0000256" key="5">
    <source>
        <dbReference type="ARBA" id="ARBA00022833"/>
    </source>
</evidence>
<sequence length="925" mass="103385">MTVQPQHVVTHCIFDMDGLLINTETLYTEITSEILGRYGKPYGFELKAKLMGLREKESAEILVRESGADMTPEEYLHERHLLQLERFPNCVPLPGVMRLIKHLKAHKIPIAVATSSYRKNFNLKATNNQHLFTLFDVIVCGDDPAIQNGKPNPDIFFVARDRLAEHFGHKEVDNSNCLVFEDSPIGVQAGVNASMKVLWVPDENIARLYPNLEGPTLRIDSMEEFDPIDDGIIEYLQEQDADWSGWDENDGEVDDDDDDGEEHEEQQPQRRAPLPRARQQASHHQPQPPAQPPPQPSPQPPRPPAQAQATQDPEEQDPDFQSQMNVVVRARAGTGISSVPEPRPKNVKTEESTCSICFEPWTNSGAHRLVSIKCGHLFGESCISKWIASQTGQNSKPKCPECNRPAKRNDIRRLWSKAVVTMDTSEKDEAVAKLRKEQEARIRSETDLANSRMAYEMLKIQMTNLQKKHDRQRSLKLKSEAKRLKLSNPDEDIKKKFNYLLFRTIPIPGVYQSTNSSQYLSYQPNEEMLICSRQVRDSFGISKVSMHDFSNNLADIIPIHSKPIRDVQCYRTDPFANESLVLTASMDNYLKITSAKSQQVVLGKGKQSTINTFDIRNTNAPVNTFTDSQLLGLSPIHSMTHIGSSVGKREGILCGNLSGAFVYNFESNSIPASSSQSATTLCQGSQHMEKQVPLHVQGASCYSVSLDDVSMEWVASYKFLGKPFTEHIRGTLEQRDDESDMFLKSKHKVTGGRPVPCLARTSLFSRRNGSIHLAVGSEGVVNVWNDHAESKTPTSSFATSIPSSQDSQSKPEMITIRTNTSLLQRRDPVKDVKPVVVGTDEYLMVLSDRSIQLYQWSEVRSFNSQLSDDDDDDDDDQSFSQSQALDKTTNQGSLGGQRPGSGPGSRGDGEGNSQGCSQQDAIHLD</sequence>
<dbReference type="Proteomes" id="UP000696485">
    <property type="component" value="Unassembled WGS sequence"/>
</dbReference>
<gene>
    <name evidence="10" type="primary">GS1</name>
    <name evidence="10" type="ORF">BG006_007445</name>
</gene>
<keyword evidence="3 7" id="KW-0863">Zinc-finger</keyword>
<dbReference type="PANTHER" id="PTHR18901:SF38">
    <property type="entry name" value="PSEUDOURIDINE-5'-PHOSPHATASE"/>
    <property type="match status" value="1"/>
</dbReference>
<feature type="compositionally biased region" description="Acidic residues" evidence="8">
    <location>
        <begin position="240"/>
        <end position="264"/>
    </location>
</feature>
<dbReference type="GO" id="GO:0016791">
    <property type="term" value="F:phosphatase activity"/>
    <property type="evidence" value="ECO:0007669"/>
    <property type="project" value="TreeGrafter"/>
</dbReference>
<comment type="caution">
    <text evidence="10">The sequence shown here is derived from an EMBL/GenBank/DDBJ whole genome shotgun (WGS) entry which is preliminary data.</text>
</comment>
<dbReference type="Gene3D" id="3.40.50.1000">
    <property type="entry name" value="HAD superfamily/HAD-like"/>
    <property type="match status" value="1"/>
</dbReference>
<evidence type="ECO:0000256" key="3">
    <source>
        <dbReference type="ARBA" id="ARBA00022771"/>
    </source>
</evidence>
<evidence type="ECO:0000256" key="8">
    <source>
        <dbReference type="SAM" id="MobiDB-lite"/>
    </source>
</evidence>
<dbReference type="SUPFAM" id="SSF57850">
    <property type="entry name" value="RING/U-box"/>
    <property type="match status" value="1"/>
</dbReference>
<feature type="compositionally biased region" description="Acidic residues" evidence="8">
    <location>
        <begin position="867"/>
        <end position="877"/>
    </location>
</feature>
<dbReference type="Gene3D" id="3.30.40.10">
    <property type="entry name" value="Zinc/RING finger domain, C3HC4 (zinc finger)"/>
    <property type="match status" value="1"/>
</dbReference>
<evidence type="ECO:0000256" key="4">
    <source>
        <dbReference type="ARBA" id="ARBA00022801"/>
    </source>
</evidence>
<dbReference type="SUPFAM" id="SSF56784">
    <property type="entry name" value="HAD-like"/>
    <property type="match status" value="1"/>
</dbReference>
<dbReference type="Pfam" id="PF13445">
    <property type="entry name" value="zf-RING_UBOX"/>
    <property type="match status" value="1"/>
</dbReference>
<dbReference type="InterPro" id="IPR041492">
    <property type="entry name" value="HAD_2"/>
</dbReference>
<dbReference type="NCBIfam" id="TIGR01509">
    <property type="entry name" value="HAD-SF-IA-v3"/>
    <property type="match status" value="1"/>
</dbReference>
<dbReference type="InterPro" id="IPR023198">
    <property type="entry name" value="PGP-like_dom2"/>
</dbReference>
<feature type="region of interest" description="Disordered" evidence="8">
    <location>
        <begin position="864"/>
        <end position="925"/>
    </location>
</feature>
<keyword evidence="11" id="KW-1185">Reference proteome</keyword>
<dbReference type="SFLD" id="SFLDS00003">
    <property type="entry name" value="Haloacid_Dehalogenase"/>
    <property type="match status" value="1"/>
</dbReference>
<dbReference type="Pfam" id="PF13419">
    <property type="entry name" value="HAD_2"/>
    <property type="match status" value="1"/>
</dbReference>
<feature type="domain" description="RING-type" evidence="9">
    <location>
        <begin position="354"/>
        <end position="403"/>
    </location>
</feature>
<dbReference type="InterPro" id="IPR013083">
    <property type="entry name" value="Znf_RING/FYVE/PHD"/>
</dbReference>
<feature type="compositionally biased region" description="Polar residues" evidence="8">
    <location>
        <begin position="914"/>
        <end position="925"/>
    </location>
</feature>
<dbReference type="InterPro" id="IPR006439">
    <property type="entry name" value="HAD-SF_hydro_IA"/>
</dbReference>
<dbReference type="AlphaFoldDB" id="A0A9P5SHA9"/>
<organism evidence="10 11">
    <name type="scientific">Podila minutissima</name>
    <dbReference type="NCBI Taxonomy" id="64525"/>
    <lineage>
        <taxon>Eukaryota</taxon>
        <taxon>Fungi</taxon>
        <taxon>Fungi incertae sedis</taxon>
        <taxon>Mucoromycota</taxon>
        <taxon>Mortierellomycotina</taxon>
        <taxon>Mortierellomycetes</taxon>
        <taxon>Mortierellales</taxon>
        <taxon>Mortierellaceae</taxon>
        <taxon>Podila</taxon>
    </lineage>
</organism>
<evidence type="ECO:0000256" key="2">
    <source>
        <dbReference type="ARBA" id="ARBA00022723"/>
    </source>
</evidence>
<comment type="cofactor">
    <cofactor evidence="1">
        <name>Mg(2+)</name>
        <dbReference type="ChEBI" id="CHEBI:18420"/>
    </cofactor>
</comment>
<feature type="compositionally biased region" description="Gly residues" evidence="8">
    <location>
        <begin position="893"/>
        <end position="912"/>
    </location>
</feature>
<protein>
    <submittedName>
        <fullName evidence="10">Glutathione synthase</fullName>
    </submittedName>
</protein>
<dbReference type="FunFam" id="3.40.50.1000:FF:000055">
    <property type="entry name" value="Haloacid dehalogenase-like hydrolase family protein"/>
    <property type="match status" value="1"/>
</dbReference>
<dbReference type="InterPro" id="IPR023214">
    <property type="entry name" value="HAD_sf"/>
</dbReference>
<dbReference type="PROSITE" id="PS50089">
    <property type="entry name" value="ZF_RING_2"/>
    <property type="match status" value="1"/>
</dbReference>
<evidence type="ECO:0000256" key="1">
    <source>
        <dbReference type="ARBA" id="ARBA00001946"/>
    </source>
</evidence>